<reference evidence="2" key="1">
    <citation type="journal article" date="2020" name="Ecol. Evol.">
        <title>Genome structure and content of the rice root-knot nematode (Meloidogyne graminicola).</title>
        <authorList>
            <person name="Phan N.T."/>
            <person name="Danchin E.G.J."/>
            <person name="Klopp C."/>
            <person name="Perfus-Barbeoch L."/>
            <person name="Kozlowski D.K."/>
            <person name="Koutsovoulos G.D."/>
            <person name="Lopez-Roques C."/>
            <person name="Bouchez O."/>
            <person name="Zahm M."/>
            <person name="Besnard G."/>
            <person name="Bellafiore S."/>
        </authorList>
    </citation>
    <scope>NUCLEOTIDE SEQUENCE</scope>
    <source>
        <strain evidence="2">VN-18</strain>
    </source>
</reference>
<feature type="transmembrane region" description="Helical" evidence="1">
    <location>
        <begin position="82"/>
        <end position="98"/>
    </location>
</feature>
<dbReference type="PANTHER" id="PTHR47049">
    <property type="entry name" value="PIEZO-TYPE MECHANOSENSITIVE ION CHANNEL HOMOLOG"/>
    <property type="match status" value="1"/>
</dbReference>
<keyword evidence="1" id="KW-0472">Membrane</keyword>
<organism evidence="2 3">
    <name type="scientific">Meloidogyne graminicola</name>
    <dbReference type="NCBI Taxonomy" id="189291"/>
    <lineage>
        <taxon>Eukaryota</taxon>
        <taxon>Metazoa</taxon>
        <taxon>Ecdysozoa</taxon>
        <taxon>Nematoda</taxon>
        <taxon>Chromadorea</taxon>
        <taxon>Rhabditida</taxon>
        <taxon>Tylenchina</taxon>
        <taxon>Tylenchomorpha</taxon>
        <taxon>Tylenchoidea</taxon>
        <taxon>Meloidogynidae</taxon>
        <taxon>Meloidogyninae</taxon>
        <taxon>Meloidogyne</taxon>
    </lineage>
</organism>
<dbReference type="AlphaFoldDB" id="A0A8S9ZLZ8"/>
<evidence type="ECO:0000256" key="1">
    <source>
        <dbReference type="SAM" id="Phobius"/>
    </source>
</evidence>
<comment type="caution">
    <text evidence="2">The sequence shown here is derived from an EMBL/GenBank/DDBJ whole genome shotgun (WGS) entry which is preliminary data.</text>
</comment>
<accession>A0A8S9ZLZ8</accession>
<protein>
    <submittedName>
        <fullName evidence="2">Uncharacterized protein</fullName>
    </submittedName>
</protein>
<feature type="transmembrane region" description="Helical" evidence="1">
    <location>
        <begin position="44"/>
        <end position="70"/>
    </location>
</feature>
<evidence type="ECO:0000313" key="2">
    <source>
        <dbReference type="EMBL" id="KAF7634390.1"/>
    </source>
</evidence>
<dbReference type="PANTHER" id="PTHR47049:SF2">
    <property type="entry name" value="PIEZO-TYPE MECHANOSENSITIVE ION CHANNEL HOMOLOG"/>
    <property type="match status" value="1"/>
</dbReference>
<evidence type="ECO:0000313" key="3">
    <source>
        <dbReference type="Proteomes" id="UP000605970"/>
    </source>
</evidence>
<proteinExistence type="predicted"/>
<sequence length="124" mass="14233">MLNLTEPPPGILFPNAKPCDFDKSLTDCTKFLLNYGFYKFGLEISLASLGFAAWLRMDLLGALLVVWLFVLISISRNARKRLWPFLVFYLAFMLPLQYLLAIGLPSNMCIGLYFFNIFFTIFAK</sequence>
<keyword evidence="1" id="KW-1133">Transmembrane helix</keyword>
<keyword evidence="1" id="KW-0812">Transmembrane</keyword>
<dbReference type="Proteomes" id="UP000605970">
    <property type="component" value="Unassembled WGS sequence"/>
</dbReference>
<dbReference type="GO" id="GO:0016020">
    <property type="term" value="C:membrane"/>
    <property type="evidence" value="ECO:0007669"/>
    <property type="project" value="InterPro"/>
</dbReference>
<dbReference type="EMBL" id="JABEBT010000059">
    <property type="protein sequence ID" value="KAF7634390.1"/>
    <property type="molecule type" value="Genomic_DNA"/>
</dbReference>
<dbReference type="OrthoDB" id="303066at2759"/>
<keyword evidence="3" id="KW-1185">Reference proteome</keyword>
<dbReference type="InterPro" id="IPR027272">
    <property type="entry name" value="Piezo"/>
</dbReference>
<name>A0A8S9ZLZ8_9BILA</name>
<gene>
    <name evidence="2" type="ORF">Mgra_00006244</name>
</gene>
<dbReference type="GO" id="GO:0008381">
    <property type="term" value="F:mechanosensitive monoatomic ion channel activity"/>
    <property type="evidence" value="ECO:0007669"/>
    <property type="project" value="InterPro"/>
</dbReference>